<proteinExistence type="predicted"/>
<dbReference type="SUPFAM" id="SSF55486">
    <property type="entry name" value="Metalloproteases ('zincins'), catalytic domain"/>
    <property type="match status" value="1"/>
</dbReference>
<keyword evidence="1" id="KW-1185">Reference proteome</keyword>
<sequence>LIVFIPGGIISKFISSYDAVNYEPLLSRKTRSVGEYAVPLNIRFDALNRSFDLMLTPVDRFTTVFDQDVQIDVDGSTIHLSPSNFLYRGYDKSKRARISVHLIAWSTPGVNEVHLGDEDSFIYGSLINGVFSGHIRYRTGESFTVESAKLYFTNESSSHFHSVIYPDTAIKFFNISRRKRSSGREFPGCGLTGERLQRMLRFQKRHASTSTEEKEDMIDKTRSSCTTAVQGFEDLGAKSSCYGGAARGHQTSLLGSEDIAIAVAQFEFRPCGKTVKEITAIVQNHVQTVNEVYGSTDFNGITGVKFVIKRLTIFSMASCGGQTTEQEKNPFCSENLDIEAFLHLNSQGNHFDYCLVYALTYRDFADGATGLAWTAGSMKHLYTLFP</sequence>
<dbReference type="GO" id="GO:0004222">
    <property type="term" value="F:metalloendopeptidase activity"/>
    <property type="evidence" value="ECO:0007669"/>
    <property type="project" value="TreeGrafter"/>
</dbReference>
<dbReference type="AlphaFoldDB" id="A0A183UYM4"/>
<dbReference type="InterPro" id="IPR024079">
    <property type="entry name" value="MetalloPept_cat_dom_sf"/>
</dbReference>
<dbReference type="GO" id="GO:0007219">
    <property type="term" value="P:Notch signaling pathway"/>
    <property type="evidence" value="ECO:0007669"/>
    <property type="project" value="TreeGrafter"/>
</dbReference>
<dbReference type="Pfam" id="PF13582">
    <property type="entry name" value="Reprolysin_3"/>
    <property type="match status" value="1"/>
</dbReference>
<dbReference type="GO" id="GO:0006509">
    <property type="term" value="P:membrane protein ectodomain proteolysis"/>
    <property type="evidence" value="ECO:0007669"/>
    <property type="project" value="TreeGrafter"/>
</dbReference>
<dbReference type="InterPro" id="IPR051489">
    <property type="entry name" value="ADAM_Metalloproteinase"/>
</dbReference>
<accession>A0A183UYM4</accession>
<dbReference type="PANTHER" id="PTHR45702:SF2">
    <property type="entry name" value="KUZBANIAN, ISOFORM A"/>
    <property type="match status" value="1"/>
</dbReference>
<reference evidence="2" key="1">
    <citation type="submission" date="2016-06" db="UniProtKB">
        <authorList>
            <consortium name="WormBaseParasite"/>
        </authorList>
    </citation>
    <scope>IDENTIFICATION</scope>
</reference>
<dbReference type="GO" id="GO:0005886">
    <property type="term" value="C:plasma membrane"/>
    <property type="evidence" value="ECO:0007669"/>
    <property type="project" value="TreeGrafter"/>
</dbReference>
<dbReference type="PANTHER" id="PTHR45702">
    <property type="entry name" value="ADAM10/ADAM17 METALLOPEPTIDASE FAMILY MEMBER"/>
    <property type="match status" value="1"/>
</dbReference>
<dbReference type="WBParaSite" id="TCNE_0001359401-mRNA-1">
    <property type="protein sequence ID" value="TCNE_0001359401-mRNA-1"/>
    <property type="gene ID" value="TCNE_0001359401"/>
</dbReference>
<dbReference type="Proteomes" id="UP000050794">
    <property type="component" value="Unassembled WGS sequence"/>
</dbReference>
<evidence type="ECO:0000313" key="2">
    <source>
        <dbReference type="WBParaSite" id="TCNE_0001359401-mRNA-1"/>
    </source>
</evidence>
<organism evidence="1 2">
    <name type="scientific">Toxocara canis</name>
    <name type="common">Canine roundworm</name>
    <dbReference type="NCBI Taxonomy" id="6265"/>
    <lineage>
        <taxon>Eukaryota</taxon>
        <taxon>Metazoa</taxon>
        <taxon>Ecdysozoa</taxon>
        <taxon>Nematoda</taxon>
        <taxon>Chromadorea</taxon>
        <taxon>Rhabditida</taxon>
        <taxon>Spirurina</taxon>
        <taxon>Ascaridomorpha</taxon>
        <taxon>Ascaridoidea</taxon>
        <taxon>Toxocaridae</taxon>
        <taxon>Toxocara</taxon>
    </lineage>
</organism>
<evidence type="ECO:0000313" key="1">
    <source>
        <dbReference type="Proteomes" id="UP000050794"/>
    </source>
</evidence>
<protein>
    <submittedName>
        <fullName evidence="2">Pep_M12B_propep domain-containing protein</fullName>
    </submittedName>
</protein>
<dbReference type="Gene3D" id="3.40.390.10">
    <property type="entry name" value="Collagenase (Catalytic Domain)"/>
    <property type="match status" value="1"/>
</dbReference>
<name>A0A183UYM4_TOXCA</name>